<dbReference type="EMBL" id="LWDG02000748">
    <property type="protein sequence ID" value="KAE8262732.1"/>
    <property type="molecule type" value="Genomic_DNA"/>
</dbReference>
<name>A0A8X7N1Y3_9BASI</name>
<protein>
    <submittedName>
        <fullName evidence="1">Uncharacterized protein</fullName>
    </submittedName>
</protein>
<evidence type="ECO:0000313" key="2">
    <source>
        <dbReference type="Proteomes" id="UP000078113"/>
    </source>
</evidence>
<reference evidence="1" key="2">
    <citation type="journal article" date="2019" name="IMA Fungus">
        <title>Genome sequencing and comparison of five Tilletia species to identify candidate genes for the detection of regulated species infecting wheat.</title>
        <authorList>
            <person name="Nguyen H.D.T."/>
            <person name="Sultana T."/>
            <person name="Kesanakurti P."/>
            <person name="Hambleton S."/>
        </authorList>
    </citation>
    <scope>NUCLEOTIDE SEQUENCE</scope>
    <source>
        <strain evidence="1">DAOMC 236422</strain>
    </source>
</reference>
<organism evidence="1 2">
    <name type="scientific">Tilletia walkeri</name>
    <dbReference type="NCBI Taxonomy" id="117179"/>
    <lineage>
        <taxon>Eukaryota</taxon>
        <taxon>Fungi</taxon>
        <taxon>Dikarya</taxon>
        <taxon>Basidiomycota</taxon>
        <taxon>Ustilaginomycotina</taxon>
        <taxon>Exobasidiomycetes</taxon>
        <taxon>Tilletiales</taxon>
        <taxon>Tilletiaceae</taxon>
        <taxon>Tilletia</taxon>
    </lineage>
</organism>
<sequence length="108" mass="11458">MEVLLSPTGLEELRIPADTALWPHPENMGGVDIETLIFGPLDLTGELDLLHAAYKRLKAVGVANPALLAQAALPDLAAALLKRLNEADEAKNLALVEDPKAIACGRTI</sequence>
<gene>
    <name evidence="1" type="ORF">A4X09_0g7398</name>
</gene>
<dbReference type="AlphaFoldDB" id="A0A8X7N1Y3"/>
<accession>A0A8X7N1Y3</accession>
<keyword evidence="2" id="KW-1185">Reference proteome</keyword>
<evidence type="ECO:0000313" key="1">
    <source>
        <dbReference type="EMBL" id="KAE8262732.1"/>
    </source>
</evidence>
<proteinExistence type="predicted"/>
<comment type="caution">
    <text evidence="1">The sequence shown here is derived from an EMBL/GenBank/DDBJ whole genome shotgun (WGS) entry which is preliminary data.</text>
</comment>
<reference evidence="1" key="1">
    <citation type="submission" date="2016-04" db="EMBL/GenBank/DDBJ databases">
        <authorList>
            <person name="Nguyen H.D."/>
            <person name="Samba Siva P."/>
            <person name="Cullis J."/>
            <person name="Levesque C.A."/>
            <person name="Hambleton S."/>
        </authorList>
    </citation>
    <scope>NUCLEOTIDE SEQUENCE</scope>
    <source>
        <strain evidence="1">DAOMC 236422</strain>
    </source>
</reference>
<dbReference type="Proteomes" id="UP000078113">
    <property type="component" value="Unassembled WGS sequence"/>
</dbReference>